<reference evidence="1 2" key="1">
    <citation type="submission" date="2018-11" db="EMBL/GenBank/DDBJ databases">
        <authorList>
            <consortium name="Pathogen Informatics"/>
        </authorList>
    </citation>
    <scope>NUCLEOTIDE SEQUENCE [LARGE SCALE GENOMIC DNA]</scope>
</reference>
<proteinExistence type="predicted"/>
<organism evidence="1 2">
    <name type="scientific">Cylicostephanus goldi</name>
    <name type="common">Nematode worm</name>
    <dbReference type="NCBI Taxonomy" id="71465"/>
    <lineage>
        <taxon>Eukaryota</taxon>
        <taxon>Metazoa</taxon>
        <taxon>Ecdysozoa</taxon>
        <taxon>Nematoda</taxon>
        <taxon>Chromadorea</taxon>
        <taxon>Rhabditida</taxon>
        <taxon>Rhabditina</taxon>
        <taxon>Rhabditomorpha</taxon>
        <taxon>Strongyloidea</taxon>
        <taxon>Strongylidae</taxon>
        <taxon>Cylicostephanus</taxon>
    </lineage>
</organism>
<name>A0A3P7MPT4_CYLGO</name>
<dbReference type="AlphaFoldDB" id="A0A3P7MPT4"/>
<evidence type="ECO:0000313" key="1">
    <source>
        <dbReference type="EMBL" id="VDN28630.1"/>
    </source>
</evidence>
<feature type="non-terminal residue" evidence="1">
    <location>
        <position position="239"/>
    </location>
</feature>
<accession>A0A3P7MPT4</accession>
<dbReference type="OrthoDB" id="9976048at2759"/>
<protein>
    <submittedName>
        <fullName evidence="1">Uncharacterized protein</fullName>
    </submittedName>
</protein>
<sequence>MLPQVLARTAVRCARNLETFRVVVTQGSARASSTIVAQESSYNPDAEMIAHEQSLPPQLQETDYEKQLEALKPSENVWKLAPFKHHKKMRDIINELEIYAYMGTYVPQSLSDDDWYRMLNTTETVGDRVSFLEYLAIKQRRQEKDRQRKSSRQEKFLTQLEQERAKFMRGEMGYGPDLYQLVHNPLRNRKKVHVAQGARMVAAMRCEERPKIALDLQYMFKEKQRVQAELGNQMQYVIS</sequence>
<dbReference type="Proteomes" id="UP000271889">
    <property type="component" value="Unassembled WGS sequence"/>
</dbReference>
<keyword evidence="2" id="KW-1185">Reference proteome</keyword>
<evidence type="ECO:0000313" key="2">
    <source>
        <dbReference type="Proteomes" id="UP000271889"/>
    </source>
</evidence>
<dbReference type="EMBL" id="UYRV01114016">
    <property type="protein sequence ID" value="VDN28630.1"/>
    <property type="molecule type" value="Genomic_DNA"/>
</dbReference>
<gene>
    <name evidence="1" type="ORF">CGOC_LOCUS11011</name>
</gene>